<comment type="caution">
    <text evidence="7">The sequence shown here is derived from an EMBL/GenBank/DDBJ whole genome shotgun (WGS) entry which is preliminary data.</text>
</comment>
<feature type="non-terminal residue" evidence="7">
    <location>
        <position position="1"/>
    </location>
</feature>
<dbReference type="GO" id="GO:0016020">
    <property type="term" value="C:membrane"/>
    <property type="evidence" value="ECO:0007669"/>
    <property type="project" value="UniProtKB-SubCell"/>
</dbReference>
<evidence type="ECO:0000259" key="6">
    <source>
        <dbReference type="Pfam" id="PF07298"/>
    </source>
</evidence>
<dbReference type="GO" id="GO:0090471">
    <property type="term" value="F:9,15,9'-tri-cis-zeta-carotene isomerase activity"/>
    <property type="evidence" value="ECO:0007669"/>
    <property type="project" value="TreeGrafter"/>
</dbReference>
<evidence type="ECO:0000256" key="1">
    <source>
        <dbReference type="ARBA" id="ARBA00004141"/>
    </source>
</evidence>
<protein>
    <submittedName>
        <fullName evidence="7">NnrU domain-containing protein</fullName>
    </submittedName>
</protein>
<feature type="non-terminal residue" evidence="7">
    <location>
        <position position="160"/>
    </location>
</feature>
<accession>A0A699ZQD4</accession>
<evidence type="ECO:0000256" key="5">
    <source>
        <dbReference type="SAM" id="Phobius"/>
    </source>
</evidence>
<evidence type="ECO:0000313" key="8">
    <source>
        <dbReference type="Proteomes" id="UP000485058"/>
    </source>
</evidence>
<sequence>RYDGTPLWNVRGVAGVHEVVWALNFLSFYFLYPSTFNILEVAAVDEPKLHMWETGIMRITRHPQMPPTEMLRVAASRGSGLVNLLQAGASRAVSTSSAAQEAYMARIAGSSSIAGLISAVLPADYYKEFLRVPYLAVTAFTLGAYLVHPLMQRGSYYLGW</sequence>
<proteinExistence type="predicted"/>
<feature type="domain" description="NnrU" evidence="6">
    <location>
        <begin position="1"/>
        <end position="65"/>
    </location>
</feature>
<dbReference type="Pfam" id="PF07298">
    <property type="entry name" value="NnrU"/>
    <property type="match status" value="1"/>
</dbReference>
<reference evidence="7 8" key="1">
    <citation type="submission" date="2020-02" db="EMBL/GenBank/DDBJ databases">
        <title>Draft genome sequence of Haematococcus lacustris strain NIES-144.</title>
        <authorList>
            <person name="Morimoto D."/>
            <person name="Nakagawa S."/>
            <person name="Yoshida T."/>
            <person name="Sawayama S."/>
        </authorList>
    </citation>
    <scope>NUCLEOTIDE SEQUENCE [LARGE SCALE GENOMIC DNA]</scope>
    <source>
        <strain evidence="7 8">NIES-144</strain>
    </source>
</reference>
<feature type="transmembrane region" description="Helical" evidence="5">
    <location>
        <begin position="12"/>
        <end position="32"/>
    </location>
</feature>
<dbReference type="InterPro" id="IPR009915">
    <property type="entry name" value="NnrU_dom"/>
</dbReference>
<dbReference type="GO" id="GO:0016120">
    <property type="term" value="P:carotene biosynthetic process"/>
    <property type="evidence" value="ECO:0007669"/>
    <property type="project" value="TreeGrafter"/>
</dbReference>
<gene>
    <name evidence="7" type="ORF">HaLaN_21903</name>
</gene>
<keyword evidence="4 5" id="KW-0472">Membrane</keyword>
<feature type="transmembrane region" description="Helical" evidence="5">
    <location>
        <begin position="129"/>
        <end position="147"/>
    </location>
</feature>
<evidence type="ECO:0000256" key="4">
    <source>
        <dbReference type="ARBA" id="ARBA00023136"/>
    </source>
</evidence>
<evidence type="ECO:0000256" key="2">
    <source>
        <dbReference type="ARBA" id="ARBA00022692"/>
    </source>
</evidence>
<comment type="subcellular location">
    <subcellularLocation>
        <location evidence="1">Membrane</location>
        <topology evidence="1">Multi-pass membrane protein</topology>
    </subcellularLocation>
</comment>
<keyword evidence="3 5" id="KW-1133">Transmembrane helix</keyword>
<dbReference type="AlphaFoldDB" id="A0A699ZQD4"/>
<dbReference type="GO" id="GO:0009507">
    <property type="term" value="C:chloroplast"/>
    <property type="evidence" value="ECO:0007669"/>
    <property type="project" value="TreeGrafter"/>
</dbReference>
<dbReference type="EMBL" id="BLLF01002460">
    <property type="protein sequence ID" value="GFH24165.1"/>
    <property type="molecule type" value="Genomic_DNA"/>
</dbReference>
<dbReference type="PANTHER" id="PTHR35988">
    <property type="entry name" value="15-CIS-ZETA-CAROTENE ISOMERASE, CHLOROPLASTIC"/>
    <property type="match status" value="1"/>
</dbReference>
<evidence type="ECO:0000256" key="3">
    <source>
        <dbReference type="ARBA" id="ARBA00022989"/>
    </source>
</evidence>
<name>A0A699ZQD4_HAELA</name>
<keyword evidence="8" id="KW-1185">Reference proteome</keyword>
<organism evidence="7 8">
    <name type="scientific">Haematococcus lacustris</name>
    <name type="common">Green alga</name>
    <name type="synonym">Haematococcus pluvialis</name>
    <dbReference type="NCBI Taxonomy" id="44745"/>
    <lineage>
        <taxon>Eukaryota</taxon>
        <taxon>Viridiplantae</taxon>
        <taxon>Chlorophyta</taxon>
        <taxon>core chlorophytes</taxon>
        <taxon>Chlorophyceae</taxon>
        <taxon>CS clade</taxon>
        <taxon>Chlamydomonadales</taxon>
        <taxon>Haematococcaceae</taxon>
        <taxon>Haematococcus</taxon>
    </lineage>
</organism>
<dbReference type="Proteomes" id="UP000485058">
    <property type="component" value="Unassembled WGS sequence"/>
</dbReference>
<evidence type="ECO:0000313" key="7">
    <source>
        <dbReference type="EMBL" id="GFH24165.1"/>
    </source>
</evidence>
<keyword evidence="2 5" id="KW-0812">Transmembrane</keyword>
<dbReference type="PANTHER" id="PTHR35988:SF2">
    <property type="entry name" value="15-CIS-ZETA-CAROTENE ISOMERASE, CHLOROPLASTIC"/>
    <property type="match status" value="1"/>
</dbReference>